<reference evidence="3 4" key="1">
    <citation type="submission" date="2019-01" db="EMBL/GenBank/DDBJ databases">
        <title>Sequencing of cultivated peanut Arachis hypogaea provides insights into genome evolution and oil improvement.</title>
        <authorList>
            <person name="Chen X."/>
        </authorList>
    </citation>
    <scope>NUCLEOTIDE SEQUENCE [LARGE SCALE GENOMIC DNA]</scope>
    <source>
        <strain evidence="4">cv. Fuhuasheng</strain>
        <tissue evidence="3">Leaves</tissue>
    </source>
</reference>
<evidence type="ECO:0000256" key="1">
    <source>
        <dbReference type="SAM" id="MobiDB-lite"/>
    </source>
</evidence>
<evidence type="ECO:0000313" key="4">
    <source>
        <dbReference type="Proteomes" id="UP000289738"/>
    </source>
</evidence>
<evidence type="ECO:0000313" key="3">
    <source>
        <dbReference type="EMBL" id="RYR64106.1"/>
    </source>
</evidence>
<dbReference type="InterPro" id="IPR010399">
    <property type="entry name" value="Tify_dom"/>
</dbReference>
<dbReference type="Pfam" id="PF06200">
    <property type="entry name" value="tify"/>
    <property type="match status" value="1"/>
</dbReference>
<dbReference type="AlphaFoldDB" id="A0A445DM44"/>
<feature type="domain" description="Tify" evidence="2">
    <location>
        <begin position="36"/>
        <end position="71"/>
    </location>
</feature>
<dbReference type="PROSITE" id="PS51320">
    <property type="entry name" value="TIFY"/>
    <property type="match status" value="1"/>
</dbReference>
<proteinExistence type="predicted"/>
<dbReference type="Proteomes" id="UP000289738">
    <property type="component" value="Chromosome A03"/>
</dbReference>
<keyword evidence="4" id="KW-1185">Reference proteome</keyword>
<feature type="region of interest" description="Disordered" evidence="1">
    <location>
        <begin position="12"/>
        <end position="41"/>
    </location>
</feature>
<comment type="caution">
    <text evidence="3">The sequence shown here is derived from an EMBL/GenBank/DDBJ whole genome shotgun (WGS) entry which is preliminary data.</text>
</comment>
<name>A0A445DM44_ARAHY</name>
<gene>
    <name evidence="3" type="ORF">Ahy_A03g010246</name>
</gene>
<sequence length="74" mass="8399">MRRNCNLELRLFPSPASDHRSMEEEESRSSPLQGQQTPQSHPLTIFYDGKISVCDVTQSQVIDGVILLKLRDSI</sequence>
<protein>
    <recommendedName>
        <fullName evidence="2">Tify domain-containing protein</fullName>
    </recommendedName>
</protein>
<feature type="compositionally biased region" description="Polar residues" evidence="1">
    <location>
        <begin position="31"/>
        <end position="41"/>
    </location>
</feature>
<dbReference type="EMBL" id="SDMP01000003">
    <property type="protein sequence ID" value="RYR64106.1"/>
    <property type="molecule type" value="Genomic_DNA"/>
</dbReference>
<organism evidence="3 4">
    <name type="scientific">Arachis hypogaea</name>
    <name type="common">Peanut</name>
    <dbReference type="NCBI Taxonomy" id="3818"/>
    <lineage>
        <taxon>Eukaryota</taxon>
        <taxon>Viridiplantae</taxon>
        <taxon>Streptophyta</taxon>
        <taxon>Embryophyta</taxon>
        <taxon>Tracheophyta</taxon>
        <taxon>Spermatophyta</taxon>
        <taxon>Magnoliopsida</taxon>
        <taxon>eudicotyledons</taxon>
        <taxon>Gunneridae</taxon>
        <taxon>Pentapetalae</taxon>
        <taxon>rosids</taxon>
        <taxon>fabids</taxon>
        <taxon>Fabales</taxon>
        <taxon>Fabaceae</taxon>
        <taxon>Papilionoideae</taxon>
        <taxon>50 kb inversion clade</taxon>
        <taxon>dalbergioids sensu lato</taxon>
        <taxon>Dalbergieae</taxon>
        <taxon>Pterocarpus clade</taxon>
        <taxon>Arachis</taxon>
    </lineage>
</organism>
<accession>A0A445DM44</accession>
<evidence type="ECO:0000259" key="2">
    <source>
        <dbReference type="PROSITE" id="PS51320"/>
    </source>
</evidence>